<evidence type="ECO:0000313" key="3">
    <source>
        <dbReference type="Proteomes" id="UP000381378"/>
    </source>
</evidence>
<evidence type="ECO:0000256" key="1">
    <source>
        <dbReference type="ARBA" id="ARBA00009580"/>
    </source>
</evidence>
<dbReference type="AlphaFoldDB" id="A0A5E7UYZ6"/>
<organism evidence="2 3">
    <name type="scientific">Pseudomonas fluorescens</name>
    <dbReference type="NCBI Taxonomy" id="294"/>
    <lineage>
        <taxon>Bacteria</taxon>
        <taxon>Pseudomonadati</taxon>
        <taxon>Pseudomonadota</taxon>
        <taxon>Gammaproteobacteria</taxon>
        <taxon>Pseudomonadales</taxon>
        <taxon>Pseudomonadaceae</taxon>
        <taxon>Pseudomonas</taxon>
    </lineage>
</organism>
<dbReference type="InterPro" id="IPR029021">
    <property type="entry name" value="Prot-tyrosine_phosphatase-like"/>
</dbReference>
<dbReference type="SUPFAM" id="SSF52799">
    <property type="entry name" value="(Phosphotyrosine protein) phosphatases II"/>
    <property type="match status" value="1"/>
</dbReference>
<dbReference type="GO" id="GO:0004721">
    <property type="term" value="F:phosphoprotein phosphatase activity"/>
    <property type="evidence" value="ECO:0007669"/>
    <property type="project" value="InterPro"/>
</dbReference>
<gene>
    <name evidence="2" type="ORF">PS928_04282</name>
</gene>
<accession>A0A5E7UYZ6</accession>
<evidence type="ECO:0000313" key="2">
    <source>
        <dbReference type="EMBL" id="VVQ15600.1"/>
    </source>
</evidence>
<dbReference type="InterPro" id="IPR016130">
    <property type="entry name" value="Tyr_Pase_AS"/>
</dbReference>
<dbReference type="PANTHER" id="PTHR31126">
    <property type="entry name" value="TYROSINE-PROTEIN PHOSPHATASE"/>
    <property type="match status" value="1"/>
</dbReference>
<sequence length="261" mass="29083">MRSTENTAEVSTLQPLRRVSLVGAINFRDLGGYSAGEGRTIKWGQLFRSDSLAELSDDDLLRVAPLQLRSIFDLRHLHERNEKPNRLDAAWSVKTHAIGFYPHGAEDLMVRVKNREVSLAAVHEIFRLMYGRLPVDQAATYGQMLQQLVAPNALPALIHCTSGKDRTGFAAAVVMLALGVTRESIMHDYMLSNQSPRDLTFMVGEGADPDVVSAVQRVTPDYLEAAFEAIDATYGSDLDYLRQGLGFSTDQRQHLQRLLLE</sequence>
<protein>
    <recommendedName>
        <fullName evidence="4">Tyrosine-protein phosphatase</fullName>
    </recommendedName>
</protein>
<dbReference type="Proteomes" id="UP000381378">
    <property type="component" value="Unassembled WGS sequence"/>
</dbReference>
<dbReference type="Pfam" id="PF13350">
    <property type="entry name" value="Y_phosphatase3"/>
    <property type="match status" value="1"/>
</dbReference>
<reference evidence="2 3" key="1">
    <citation type="submission" date="2019-09" db="EMBL/GenBank/DDBJ databases">
        <authorList>
            <person name="Chandra G."/>
            <person name="Truman W A."/>
        </authorList>
    </citation>
    <scope>NUCLEOTIDE SEQUENCE [LARGE SCALE GENOMIC DNA]</scope>
    <source>
        <strain evidence="2">PS928</strain>
    </source>
</reference>
<evidence type="ECO:0008006" key="4">
    <source>
        <dbReference type="Google" id="ProtNLM"/>
    </source>
</evidence>
<dbReference type="EMBL" id="CABVJF010000017">
    <property type="protein sequence ID" value="VVQ15600.1"/>
    <property type="molecule type" value="Genomic_DNA"/>
</dbReference>
<dbReference type="PANTHER" id="PTHR31126:SF1">
    <property type="entry name" value="TYROSINE SPECIFIC PROTEIN PHOSPHATASES DOMAIN-CONTAINING PROTEIN"/>
    <property type="match status" value="1"/>
</dbReference>
<dbReference type="PROSITE" id="PS00383">
    <property type="entry name" value="TYR_PHOSPHATASE_1"/>
    <property type="match status" value="1"/>
</dbReference>
<comment type="similarity">
    <text evidence="1">Belongs to the protein-tyrosine phosphatase family.</text>
</comment>
<dbReference type="OrthoDB" id="1188001at2"/>
<name>A0A5E7UYZ6_PSEFL</name>
<dbReference type="RefSeq" id="WP_150787210.1">
    <property type="nucleotide sequence ID" value="NZ_CABVJF010000017.1"/>
</dbReference>
<proteinExistence type="inferred from homology"/>
<dbReference type="Gene3D" id="3.90.190.10">
    <property type="entry name" value="Protein tyrosine phosphatase superfamily"/>
    <property type="match status" value="1"/>
</dbReference>
<dbReference type="InterPro" id="IPR026893">
    <property type="entry name" value="Tyr/Ser_Pase_IphP-type"/>
</dbReference>